<dbReference type="RefSeq" id="WP_215624947.1">
    <property type="nucleotide sequence ID" value="NZ_CP067089.2"/>
</dbReference>
<organism evidence="2 3">
    <name type="scientific">Breznakiella homolactica</name>
    <dbReference type="NCBI Taxonomy" id="2798577"/>
    <lineage>
        <taxon>Bacteria</taxon>
        <taxon>Pseudomonadati</taxon>
        <taxon>Spirochaetota</taxon>
        <taxon>Spirochaetia</taxon>
        <taxon>Spirochaetales</taxon>
        <taxon>Breznakiellaceae</taxon>
        <taxon>Breznakiella</taxon>
    </lineage>
</organism>
<protein>
    <submittedName>
        <fullName evidence="2">Uncharacterized protein</fullName>
    </submittedName>
</protein>
<sequence length="127" mass="14365">MEKQKSYALYNLFCILWIVSALIMCLLAVGNFIDQRYDIHFLIAALSCVVVAAGCGMLLKRQKKGLIFGFAGILIYILSFVTSDYFQRRLKANSNDTVMFVILCFVIPLVIGGILLFLAPRYLKNKE</sequence>
<evidence type="ECO:0000313" key="2">
    <source>
        <dbReference type="EMBL" id="QQO07641.1"/>
    </source>
</evidence>
<name>A0A7T8B8T3_9SPIR</name>
<dbReference type="Proteomes" id="UP000595917">
    <property type="component" value="Chromosome"/>
</dbReference>
<feature type="transmembrane region" description="Helical" evidence="1">
    <location>
        <begin position="39"/>
        <end position="59"/>
    </location>
</feature>
<accession>A0A7T8B8T3</accession>
<feature type="transmembrane region" description="Helical" evidence="1">
    <location>
        <begin position="7"/>
        <end position="33"/>
    </location>
</feature>
<evidence type="ECO:0000313" key="3">
    <source>
        <dbReference type="Proteomes" id="UP000595917"/>
    </source>
</evidence>
<feature type="transmembrane region" description="Helical" evidence="1">
    <location>
        <begin position="66"/>
        <end position="86"/>
    </location>
</feature>
<keyword evidence="1" id="KW-1133">Transmembrane helix</keyword>
<proteinExistence type="predicted"/>
<dbReference type="EMBL" id="CP067089">
    <property type="protein sequence ID" value="QQO07641.1"/>
    <property type="molecule type" value="Genomic_DNA"/>
</dbReference>
<gene>
    <name evidence="2" type="ORF">JFL75_11855</name>
</gene>
<dbReference type="KEGG" id="bhc:JFL75_11855"/>
<feature type="transmembrane region" description="Helical" evidence="1">
    <location>
        <begin position="98"/>
        <end position="119"/>
    </location>
</feature>
<keyword evidence="1" id="KW-0472">Membrane</keyword>
<evidence type="ECO:0000256" key="1">
    <source>
        <dbReference type="SAM" id="Phobius"/>
    </source>
</evidence>
<dbReference type="AlphaFoldDB" id="A0A7T8B8T3"/>
<keyword evidence="1" id="KW-0812">Transmembrane</keyword>
<keyword evidence="3" id="KW-1185">Reference proteome</keyword>
<reference evidence="2" key="1">
    <citation type="submission" date="2021-01" db="EMBL/GenBank/DDBJ databases">
        <title>Description of Breznakiella homolactica.</title>
        <authorList>
            <person name="Song Y."/>
            <person name="Brune A."/>
        </authorList>
    </citation>
    <scope>NUCLEOTIDE SEQUENCE</scope>
    <source>
        <strain evidence="2">RmG30</strain>
    </source>
</reference>